<organism evidence="3 4">
    <name type="scientific">Portunus trituberculatus</name>
    <name type="common">Swimming crab</name>
    <name type="synonym">Neptunus trituberculatus</name>
    <dbReference type="NCBI Taxonomy" id="210409"/>
    <lineage>
        <taxon>Eukaryota</taxon>
        <taxon>Metazoa</taxon>
        <taxon>Ecdysozoa</taxon>
        <taxon>Arthropoda</taxon>
        <taxon>Crustacea</taxon>
        <taxon>Multicrustacea</taxon>
        <taxon>Malacostraca</taxon>
        <taxon>Eumalacostraca</taxon>
        <taxon>Eucarida</taxon>
        <taxon>Decapoda</taxon>
        <taxon>Pleocyemata</taxon>
        <taxon>Brachyura</taxon>
        <taxon>Eubrachyura</taxon>
        <taxon>Portunoidea</taxon>
        <taxon>Portunidae</taxon>
        <taxon>Portuninae</taxon>
        <taxon>Portunus</taxon>
    </lineage>
</organism>
<keyword evidence="4" id="KW-1185">Reference proteome</keyword>
<feature type="region of interest" description="Disordered" evidence="1">
    <location>
        <begin position="587"/>
        <end position="720"/>
    </location>
</feature>
<feature type="region of interest" description="Disordered" evidence="1">
    <location>
        <begin position="530"/>
        <end position="556"/>
    </location>
</feature>
<keyword evidence="2" id="KW-0732">Signal</keyword>
<dbReference type="AlphaFoldDB" id="A0A5B7DHV6"/>
<feature type="chain" id="PRO_5023044476" evidence="2">
    <location>
        <begin position="25"/>
        <end position="720"/>
    </location>
</feature>
<proteinExistence type="predicted"/>
<feature type="signal peptide" evidence="2">
    <location>
        <begin position="1"/>
        <end position="24"/>
    </location>
</feature>
<name>A0A5B7DHV6_PORTR</name>
<evidence type="ECO:0000313" key="3">
    <source>
        <dbReference type="EMBL" id="MPC21102.1"/>
    </source>
</evidence>
<protein>
    <submittedName>
        <fullName evidence="3">Uncharacterized protein</fullName>
    </submittedName>
</protein>
<comment type="caution">
    <text evidence="3">The sequence shown here is derived from an EMBL/GenBank/DDBJ whole genome shotgun (WGS) entry which is preliminary data.</text>
</comment>
<feature type="compositionally biased region" description="Basic residues" evidence="1">
    <location>
        <begin position="547"/>
        <end position="556"/>
    </location>
</feature>
<gene>
    <name evidence="3" type="ORF">E2C01_014075</name>
</gene>
<evidence type="ECO:0000256" key="1">
    <source>
        <dbReference type="SAM" id="MobiDB-lite"/>
    </source>
</evidence>
<evidence type="ECO:0000313" key="4">
    <source>
        <dbReference type="Proteomes" id="UP000324222"/>
    </source>
</evidence>
<feature type="compositionally biased region" description="Basic and acidic residues" evidence="1">
    <location>
        <begin position="687"/>
        <end position="707"/>
    </location>
</feature>
<sequence length="720" mass="80423">MAALLFHLHLLMMLSGTHVGGGWGRATWYVCYRLDSRELHIADLLTQYKIMDLKGCTTVDEVGEDSQVRNVESFKPATAAEEIEYLNKILAKIEKCDMKENSKEGICRLGNPTNEIDTHRNDTCNNNAVEPLTENCSVLTNVEHKGAECEQNSVSKESRDKLELLSENCDTIEIIPEVNFDFKASDIEGYGLPCADDILTQAESQHSIIQENVSGHVQNELSTEPSLIMANPSVTNLEENSKQKSSCTQSSNSSNAELEEKLETYCIESISLEAVNENGSSELSSSTMEATIMPVNCSSEDISGSSNLNSVELGDVSTLSNVVLGDIGSLLKSSTDHLNVIEGTEENITTECETQIDLSIVKSEPICSDPGEEFNLNDFCSDPAEEFVLNEHSVKEELIDSPPAPAISQEEVLLPVKIFKSEGNCDEQIITPNIRYLVEDHKQYSREEVAAALIISQSSLSPTIDMEMFQNLGKTKLTVKLSRLENMVQCPKKLVLEDFNVVQLFRSNYGTSIQEWKNFFSFKTNYSVKHTGKRNKKHANNVSSDKRRGKRGRKKKYTIETAHANSTTNSFSFKSVEVKDELSGETVKGDYTTNCTEESSNACPKNEEPVQLKEEAREESSGDFESYSKFKGEPKASLKGNVSKKRKRTPDRGNLEKADVRSNESSIKYENDMLQYADISTPYTLKDNLREESSEKRLEDHHQDSQKEGYSCSRSKDPRT</sequence>
<dbReference type="EMBL" id="VSRR010000942">
    <property type="protein sequence ID" value="MPC21102.1"/>
    <property type="molecule type" value="Genomic_DNA"/>
</dbReference>
<evidence type="ECO:0000256" key="2">
    <source>
        <dbReference type="SAM" id="SignalP"/>
    </source>
</evidence>
<dbReference type="Proteomes" id="UP000324222">
    <property type="component" value="Unassembled WGS sequence"/>
</dbReference>
<dbReference type="OrthoDB" id="5877502at2759"/>
<feature type="compositionally biased region" description="Basic and acidic residues" evidence="1">
    <location>
        <begin position="605"/>
        <end position="636"/>
    </location>
</feature>
<feature type="compositionally biased region" description="Polar residues" evidence="1">
    <location>
        <begin position="591"/>
        <end position="603"/>
    </location>
</feature>
<feature type="compositionally biased region" description="Basic residues" evidence="1">
    <location>
        <begin position="530"/>
        <end position="539"/>
    </location>
</feature>
<accession>A0A5B7DHV6</accession>
<feature type="compositionally biased region" description="Basic and acidic residues" evidence="1">
    <location>
        <begin position="650"/>
        <end position="671"/>
    </location>
</feature>
<reference evidence="3 4" key="1">
    <citation type="submission" date="2019-05" db="EMBL/GenBank/DDBJ databases">
        <title>Another draft genome of Portunus trituberculatus and its Hox gene families provides insights of decapod evolution.</title>
        <authorList>
            <person name="Jeong J.-H."/>
            <person name="Song I."/>
            <person name="Kim S."/>
            <person name="Choi T."/>
            <person name="Kim D."/>
            <person name="Ryu S."/>
            <person name="Kim W."/>
        </authorList>
    </citation>
    <scope>NUCLEOTIDE SEQUENCE [LARGE SCALE GENOMIC DNA]</scope>
    <source>
        <tissue evidence="3">Muscle</tissue>
    </source>
</reference>